<evidence type="ECO:0000313" key="3">
    <source>
        <dbReference type="Proteomes" id="UP000238137"/>
    </source>
</evidence>
<feature type="transmembrane region" description="Helical" evidence="1">
    <location>
        <begin position="42"/>
        <end position="61"/>
    </location>
</feature>
<proteinExistence type="predicted"/>
<reference evidence="2" key="1">
    <citation type="submission" date="2018-05" db="EMBL/GenBank/DDBJ databases">
        <title>Reclassification of Methylarcula marina and Methylarcula terricola as Paracoccus methylarcula sp.nov., comb.nov. and Paracoccus terricola comb.nov.</title>
        <authorList>
            <person name="Shmareva M.N."/>
            <person name="Doronina N.V."/>
            <person name="Vasilenko O.V."/>
            <person name="Tarlachkov S.V."/>
            <person name="Trotsenko Y.A."/>
        </authorList>
    </citation>
    <scope>NUCLEOTIDE SEQUENCE [LARGE SCALE GENOMIC DNA]</scope>
    <source>
        <strain evidence="2">VKM B-2159</strain>
    </source>
</reference>
<sequence>MIFVNIRRNGNMLASGKIVPDRTIIDHAGRYRRRGAGMMQSFRRLAVMVLFLPFLLVSLLGDGTMLAKTGDDRVVVVLCTGGDQVEMVWAQDGSLVPLDEAPLGDHDVPGPCDWNLVAQNAISAEPAALPPFEPVLFANRLWIDRPLHARRIDVLAPSARGPPILA</sequence>
<protein>
    <recommendedName>
        <fullName evidence="4">DUF2946 domain-containing protein</fullName>
    </recommendedName>
</protein>
<dbReference type="EMBL" id="PXNQ02000003">
    <property type="protein sequence ID" value="RNF35301.1"/>
    <property type="molecule type" value="Genomic_DNA"/>
</dbReference>
<keyword evidence="1" id="KW-1133">Transmembrane helix</keyword>
<evidence type="ECO:0000256" key="1">
    <source>
        <dbReference type="SAM" id="Phobius"/>
    </source>
</evidence>
<comment type="caution">
    <text evidence="2">The sequence shown here is derived from an EMBL/GenBank/DDBJ whole genome shotgun (WGS) entry which is preliminary data.</text>
</comment>
<organism evidence="2 3">
    <name type="scientific">Paracoccus methylarcula</name>
    <dbReference type="NCBI Taxonomy" id="72022"/>
    <lineage>
        <taxon>Bacteria</taxon>
        <taxon>Pseudomonadati</taxon>
        <taxon>Pseudomonadota</taxon>
        <taxon>Alphaproteobacteria</taxon>
        <taxon>Rhodobacterales</taxon>
        <taxon>Paracoccaceae</taxon>
        <taxon>Paracoccus</taxon>
    </lineage>
</organism>
<accession>A0A3R7LQF3</accession>
<evidence type="ECO:0008006" key="4">
    <source>
        <dbReference type="Google" id="ProtNLM"/>
    </source>
</evidence>
<name>A0A3R7LQF3_9RHOB</name>
<gene>
    <name evidence="2" type="ORF">A7A09_006805</name>
</gene>
<keyword evidence="1" id="KW-0472">Membrane</keyword>
<evidence type="ECO:0000313" key="2">
    <source>
        <dbReference type="EMBL" id="RNF35301.1"/>
    </source>
</evidence>
<keyword evidence="3" id="KW-1185">Reference proteome</keyword>
<keyword evidence="1" id="KW-0812">Transmembrane</keyword>
<dbReference type="AlphaFoldDB" id="A0A3R7LQF3"/>
<dbReference type="Proteomes" id="UP000238137">
    <property type="component" value="Unassembled WGS sequence"/>
</dbReference>